<dbReference type="GO" id="GO:0005783">
    <property type="term" value="C:endoplasmic reticulum"/>
    <property type="evidence" value="ECO:0000318"/>
    <property type="project" value="GO_Central"/>
</dbReference>
<feature type="region of interest" description="Disordered" evidence="19">
    <location>
        <begin position="71"/>
        <end position="95"/>
    </location>
</feature>
<dbReference type="InterPro" id="IPR036388">
    <property type="entry name" value="WH-like_DNA-bd_sf"/>
</dbReference>
<evidence type="ECO:0000256" key="14">
    <source>
        <dbReference type="ARBA" id="ARBA00023221"/>
    </source>
</evidence>
<evidence type="ECO:0000256" key="19">
    <source>
        <dbReference type="SAM" id="MobiDB-lite"/>
    </source>
</evidence>
<evidence type="ECO:0000256" key="6">
    <source>
        <dbReference type="ARBA" id="ARBA00022955"/>
    </source>
</evidence>
<dbReference type="InterPro" id="IPR030384">
    <property type="entry name" value="MeTrfase_SMT"/>
</dbReference>
<dbReference type="InterPro" id="IPR013216">
    <property type="entry name" value="Methyltransf_11"/>
</dbReference>
<dbReference type="STRING" id="51351.M4E3S7"/>
<protein>
    <recommendedName>
        <fullName evidence="18">Methyltransferase</fullName>
        <ecNumber evidence="18">2.1.1.-</ecNumber>
    </recommendedName>
</protein>
<keyword evidence="8" id="KW-0805">Transcription regulation</keyword>
<evidence type="ECO:0000256" key="12">
    <source>
        <dbReference type="ARBA" id="ARBA00023163"/>
    </source>
</evidence>
<dbReference type="PROSITE" id="PS51685">
    <property type="entry name" value="SAM_MT_ERG6_SMT"/>
    <property type="match status" value="1"/>
</dbReference>
<dbReference type="SUPFAM" id="SSF88946">
    <property type="entry name" value="Sigma2 domain of RNA polymerase sigma factors"/>
    <property type="match status" value="1"/>
</dbReference>
<dbReference type="PRINTS" id="PR00046">
    <property type="entry name" value="SIGMA70FCT"/>
</dbReference>
<keyword evidence="3 17" id="KW-0489">Methyltransferase</keyword>
<evidence type="ECO:0000313" key="21">
    <source>
        <dbReference type="EnsemblPlants" id="Bra023430.1-P"/>
    </source>
</evidence>
<dbReference type="NCBIfam" id="TIGR02937">
    <property type="entry name" value="sigma70-ECF"/>
    <property type="match status" value="1"/>
</dbReference>
<dbReference type="InterPro" id="IPR029063">
    <property type="entry name" value="SAM-dependent_MTases_sf"/>
</dbReference>
<dbReference type="GO" id="GO:0006352">
    <property type="term" value="P:DNA-templated transcription initiation"/>
    <property type="evidence" value="ECO:0007669"/>
    <property type="project" value="InterPro"/>
</dbReference>
<dbReference type="Gene3D" id="3.40.50.150">
    <property type="entry name" value="Vaccinia Virus protein VP39"/>
    <property type="match status" value="1"/>
</dbReference>
<proteinExistence type="inferred from homology"/>
<evidence type="ECO:0000256" key="16">
    <source>
        <dbReference type="ARBA" id="ARBA00058522"/>
    </source>
</evidence>
<keyword evidence="11" id="KW-0238">DNA-binding</keyword>
<sequence length="727" mass="82356">MVPTTATATMCPSPPLPTISPLLRTTHQCQPSPSSSTPSSIKLGTTLFSSEATVDESSVTIKPVKWGSQLEKRRKKRRRRRAGLDPEEEENVVPEVETEPKAVSVHVGASRSGFLSRLEEVQLCFYLKEGAILENLETSVEENEMVSLLMKGKKKRSANEILYRRREAREKITRCYRRLVVSIATGYQGKGLNLQDLIQEGSIGLLRGAERFDPERGYKLSTYVYWWIKQAILRAIAHKSRLVKLPGSMWELTAKVAEASNVLSRKLRRIPSSEEIADHLNIHVSAVRLAVERSRSPVSLDRVLSHNGRMTLQEIVRGPDETRPEEMVRKEHMKHEIKQLLGTLTARESRVLGLYFGLNGETPMSFEEIGKKLKLSRERILDRCIMSKTGSLDLASNLGGNIDKSDVLTAVEKYEQYHVFHGGDEEERKANYTDMVNKYYDLATSFYEYGWGESFHFAHRWKGESLRESIKRHEHFLALQLGVKPGQKVLDVGCGIGGPLREIARFSNSSVTGLNNNEYQITRGKELNRLAGVDKTCNFVKADFMKMPFPENTFDAVYAIEATCHAPDAYGCYKEIFRVLKPGQCFAAYEWCMTDAFDPSNAQHQKIKAEIEIGDGLPDIRLTSKCLEALKQAGFEVIWEKDLAEDSPVPWYLPLDKNHFSLSSFRLTAVGRFITKNMVKVLEYIRLAPKGSQRVSDFLEKAAEGLVDGGRREIFTPMYFFLARKPE</sequence>
<comment type="function">
    <text evidence="16">Catalyzes the methyl transfer from S-adenosyl-methionine to the C-24 of cycloartenol to form 24-methylene cycloartenol.</text>
</comment>
<evidence type="ECO:0000256" key="13">
    <source>
        <dbReference type="ARBA" id="ARBA00023166"/>
    </source>
</evidence>
<keyword evidence="10" id="KW-0443">Lipid metabolism</keyword>
<keyword evidence="6" id="KW-0752">Steroid biosynthesis</keyword>
<dbReference type="Pfam" id="PF08498">
    <property type="entry name" value="Sterol_MT_C"/>
    <property type="match status" value="1"/>
</dbReference>
<dbReference type="InterPro" id="IPR007627">
    <property type="entry name" value="RNA_pol_sigma70_r2"/>
</dbReference>
<evidence type="ECO:0000256" key="5">
    <source>
        <dbReference type="ARBA" id="ARBA00022691"/>
    </source>
</evidence>
<dbReference type="eggNOG" id="KOG1269">
    <property type="taxonomic scope" value="Eukaryota"/>
</dbReference>
<evidence type="ECO:0000256" key="4">
    <source>
        <dbReference type="ARBA" id="ARBA00022679"/>
    </source>
</evidence>
<dbReference type="SUPFAM" id="SSF53335">
    <property type="entry name" value="S-adenosyl-L-methionine-dependent methyltransferases"/>
    <property type="match status" value="1"/>
</dbReference>
<evidence type="ECO:0000256" key="15">
    <source>
        <dbReference type="ARBA" id="ARBA00038188"/>
    </source>
</evidence>
<dbReference type="Pfam" id="PF04545">
    <property type="entry name" value="Sigma70_r4"/>
    <property type="match status" value="1"/>
</dbReference>
<evidence type="ECO:0000256" key="7">
    <source>
        <dbReference type="ARBA" id="ARBA00023011"/>
    </source>
</evidence>
<organism evidence="21 22">
    <name type="scientific">Brassica campestris</name>
    <name type="common">Field mustard</name>
    <dbReference type="NCBI Taxonomy" id="3711"/>
    <lineage>
        <taxon>Eukaryota</taxon>
        <taxon>Viridiplantae</taxon>
        <taxon>Streptophyta</taxon>
        <taxon>Embryophyta</taxon>
        <taxon>Tracheophyta</taxon>
        <taxon>Spermatophyta</taxon>
        <taxon>Magnoliopsida</taxon>
        <taxon>eudicotyledons</taxon>
        <taxon>Gunneridae</taxon>
        <taxon>Pentapetalae</taxon>
        <taxon>rosids</taxon>
        <taxon>malvids</taxon>
        <taxon>Brassicales</taxon>
        <taxon>Brassicaceae</taxon>
        <taxon>Brassiceae</taxon>
        <taxon>Brassica</taxon>
    </lineage>
</organism>
<dbReference type="InterPro" id="IPR013324">
    <property type="entry name" value="RNA_pol_sigma_r3/r4-like"/>
</dbReference>
<dbReference type="HOGENOM" id="CLU_381016_0_0_1"/>
<dbReference type="PANTHER" id="PTHR44068:SF1">
    <property type="entry name" value="HYPOTHETICAL LOC100005854"/>
    <property type="match status" value="1"/>
</dbReference>
<evidence type="ECO:0000313" key="22">
    <source>
        <dbReference type="Proteomes" id="UP000011750"/>
    </source>
</evidence>
<keyword evidence="5 17" id="KW-0949">S-adenosyl-L-methionine</keyword>
<keyword evidence="2" id="KW-0444">Lipid biosynthesis</keyword>
<dbReference type="InterPro" id="IPR013705">
    <property type="entry name" value="Sterol_MeTrfase_C"/>
</dbReference>
<dbReference type="Pfam" id="PF08241">
    <property type="entry name" value="Methyltransf_11"/>
    <property type="match status" value="1"/>
</dbReference>
<evidence type="ECO:0000256" key="1">
    <source>
        <dbReference type="ARBA" id="ARBA00004938"/>
    </source>
</evidence>
<dbReference type="GO" id="GO:0032259">
    <property type="term" value="P:methylation"/>
    <property type="evidence" value="ECO:0007669"/>
    <property type="project" value="UniProtKB-KW"/>
</dbReference>
<keyword evidence="22" id="KW-1185">Reference proteome</keyword>
<evidence type="ECO:0000256" key="10">
    <source>
        <dbReference type="ARBA" id="ARBA00023098"/>
    </source>
</evidence>
<dbReference type="Gene3D" id="1.10.10.10">
    <property type="entry name" value="Winged helix-like DNA-binding domain superfamily/Winged helix DNA-binding domain"/>
    <property type="match status" value="2"/>
</dbReference>
<dbReference type="GO" id="GO:0003838">
    <property type="term" value="F:sterol 24-C-methyltransferase activity"/>
    <property type="evidence" value="ECO:0000318"/>
    <property type="project" value="GO_Central"/>
</dbReference>
<dbReference type="InParanoid" id="M4E3S7"/>
<dbReference type="InterPro" id="IPR014284">
    <property type="entry name" value="RNA_pol_sigma-70_dom"/>
</dbReference>
<feature type="domain" description="SAM-dependent methyltransferase Erg6/SMT-type" evidence="20">
    <location>
        <begin position="439"/>
        <end position="726"/>
    </location>
</feature>
<dbReference type="AlphaFoldDB" id="M4E3S7"/>
<keyword evidence="7" id="KW-0756">Sterol biosynthesis</keyword>
<reference evidence="21 22" key="1">
    <citation type="journal article" date="2011" name="Nat. Genet.">
        <title>The genome of the mesopolyploid crop species Brassica rapa.</title>
        <authorList>
            <consortium name="Brassica rapa Genome Sequencing Project Consortium"/>
            <person name="Wang X."/>
            <person name="Wang H."/>
            <person name="Wang J."/>
            <person name="Sun R."/>
            <person name="Wu J."/>
            <person name="Liu S."/>
            <person name="Bai Y."/>
            <person name="Mun J.H."/>
            <person name="Bancroft I."/>
            <person name="Cheng F."/>
            <person name="Huang S."/>
            <person name="Li X."/>
            <person name="Hua W."/>
            <person name="Wang J."/>
            <person name="Wang X."/>
            <person name="Freeling M."/>
            <person name="Pires J.C."/>
            <person name="Paterson A.H."/>
            <person name="Chalhoub B."/>
            <person name="Wang B."/>
            <person name="Hayward A."/>
            <person name="Sharpe A.G."/>
            <person name="Park B.S."/>
            <person name="Weisshaar B."/>
            <person name="Liu B."/>
            <person name="Li B."/>
            <person name="Liu B."/>
            <person name="Tong C."/>
            <person name="Song C."/>
            <person name="Duran C."/>
            <person name="Peng C."/>
            <person name="Geng C."/>
            <person name="Koh C."/>
            <person name="Lin C."/>
            <person name="Edwards D."/>
            <person name="Mu D."/>
            <person name="Shen D."/>
            <person name="Soumpourou E."/>
            <person name="Li F."/>
            <person name="Fraser F."/>
            <person name="Conant G."/>
            <person name="Lassalle G."/>
            <person name="King G.J."/>
            <person name="Bonnema G."/>
            <person name="Tang H."/>
            <person name="Wang H."/>
            <person name="Belcram H."/>
            <person name="Zhou H."/>
            <person name="Hirakawa H."/>
            <person name="Abe H."/>
            <person name="Guo H."/>
            <person name="Wang H."/>
            <person name="Jin H."/>
            <person name="Parkin I.A."/>
            <person name="Batley J."/>
            <person name="Kim J.S."/>
            <person name="Just J."/>
            <person name="Li J."/>
            <person name="Xu J."/>
            <person name="Deng J."/>
            <person name="Kim J.A."/>
            <person name="Li J."/>
            <person name="Yu J."/>
            <person name="Meng J."/>
            <person name="Wang J."/>
            <person name="Min J."/>
            <person name="Poulain J."/>
            <person name="Wang J."/>
            <person name="Hatakeyama K."/>
            <person name="Wu K."/>
            <person name="Wang L."/>
            <person name="Fang L."/>
            <person name="Trick M."/>
            <person name="Links M.G."/>
            <person name="Zhao M."/>
            <person name="Jin M."/>
            <person name="Ramchiary N."/>
            <person name="Drou N."/>
            <person name="Berkman P.J."/>
            <person name="Cai Q."/>
            <person name="Huang Q."/>
            <person name="Li R."/>
            <person name="Tabata S."/>
            <person name="Cheng S."/>
            <person name="Zhang S."/>
            <person name="Zhang S."/>
            <person name="Huang S."/>
            <person name="Sato S."/>
            <person name="Sun S."/>
            <person name="Kwon S.J."/>
            <person name="Choi S.R."/>
            <person name="Lee T.H."/>
            <person name="Fan W."/>
            <person name="Zhao X."/>
            <person name="Tan X."/>
            <person name="Xu X."/>
            <person name="Wang Y."/>
            <person name="Qiu Y."/>
            <person name="Yin Y."/>
            <person name="Li Y."/>
            <person name="Du Y."/>
            <person name="Liao Y."/>
            <person name="Lim Y."/>
            <person name="Narusaka Y."/>
            <person name="Wang Y."/>
            <person name="Wang Z."/>
            <person name="Li Z."/>
            <person name="Wang Z."/>
            <person name="Xiong Z."/>
            <person name="Zhang Z."/>
        </authorList>
    </citation>
    <scope>NUCLEOTIDE SEQUENCE [LARGE SCALE GENOMIC DNA]</scope>
    <source>
        <strain evidence="21 22">cv. Chiifu-401-42</strain>
    </source>
</reference>
<keyword evidence="13" id="KW-1207">Sterol metabolism</keyword>
<dbReference type="InterPro" id="IPR007630">
    <property type="entry name" value="RNA_pol_sigma70_r4"/>
</dbReference>
<dbReference type="InterPro" id="IPR013325">
    <property type="entry name" value="RNA_pol_sigma_r2"/>
</dbReference>
<dbReference type="Gramene" id="Bra023430.1">
    <property type="protein sequence ID" value="Bra023430.1-P"/>
    <property type="gene ID" value="Bra023430"/>
</dbReference>
<dbReference type="GO" id="GO:0071482">
    <property type="term" value="P:cellular response to light stimulus"/>
    <property type="evidence" value="ECO:0007669"/>
    <property type="project" value="UniProtKB-ARBA"/>
</dbReference>
<dbReference type="UniPathway" id="UPA00766"/>
<dbReference type="InterPro" id="IPR050447">
    <property type="entry name" value="Erg6_SMT_methyltransf"/>
</dbReference>
<comment type="similarity">
    <text evidence="15 17 18">Belongs to the class I-like SAM-binding methyltransferase superfamily. Erg6/SMT family.</text>
</comment>
<dbReference type="CDD" id="cd02440">
    <property type="entry name" value="AdoMet_MTases"/>
    <property type="match status" value="1"/>
</dbReference>
<keyword evidence="4 17" id="KW-0808">Transferase</keyword>
<reference evidence="21" key="3">
    <citation type="submission" date="2023-03" db="UniProtKB">
        <authorList>
            <consortium name="EnsemblPlants"/>
        </authorList>
    </citation>
    <scope>IDENTIFICATION</scope>
    <source>
        <strain evidence="21">cv. Chiifu-401-42</strain>
    </source>
</reference>
<evidence type="ECO:0000256" key="11">
    <source>
        <dbReference type="ARBA" id="ARBA00023125"/>
    </source>
</evidence>
<evidence type="ECO:0000259" key="20">
    <source>
        <dbReference type="PROSITE" id="PS51685"/>
    </source>
</evidence>
<dbReference type="GO" id="GO:0016126">
    <property type="term" value="P:sterol biosynthetic process"/>
    <property type="evidence" value="ECO:0000318"/>
    <property type="project" value="GO_Central"/>
</dbReference>
<dbReference type="GO" id="GO:0003677">
    <property type="term" value="F:DNA binding"/>
    <property type="evidence" value="ECO:0007669"/>
    <property type="project" value="UniProtKB-KW"/>
</dbReference>
<comment type="pathway">
    <text evidence="1">Steroid biosynthesis; sterol biosynthesis.</text>
</comment>
<evidence type="ECO:0000256" key="8">
    <source>
        <dbReference type="ARBA" id="ARBA00023015"/>
    </source>
</evidence>
<dbReference type="EnsemblPlants" id="Bra023430.1">
    <property type="protein sequence ID" value="Bra023430.1-P"/>
    <property type="gene ID" value="Bra023430"/>
</dbReference>
<evidence type="ECO:0000256" key="3">
    <source>
        <dbReference type="ARBA" id="ARBA00022603"/>
    </source>
</evidence>
<feature type="compositionally biased region" description="Basic residues" evidence="19">
    <location>
        <begin position="72"/>
        <end position="81"/>
    </location>
</feature>
<dbReference type="FunFam" id="3.40.50.150:FF:000161">
    <property type="entry name" value="Methyltransferase"/>
    <property type="match status" value="1"/>
</dbReference>
<dbReference type="GO" id="GO:0016987">
    <property type="term" value="F:sigma factor activity"/>
    <property type="evidence" value="ECO:0007669"/>
    <property type="project" value="UniProtKB-KW"/>
</dbReference>
<dbReference type="Gene3D" id="1.10.601.10">
    <property type="entry name" value="RNA Polymerase Primary Sigma Factor"/>
    <property type="match status" value="1"/>
</dbReference>
<dbReference type="PANTHER" id="PTHR44068">
    <property type="entry name" value="ZGC:194242"/>
    <property type="match status" value="1"/>
</dbReference>
<dbReference type="Proteomes" id="UP000011750">
    <property type="component" value="Chromosome A02"/>
</dbReference>
<evidence type="ECO:0000256" key="18">
    <source>
        <dbReference type="RuleBase" id="RU362025"/>
    </source>
</evidence>
<dbReference type="SUPFAM" id="SSF88659">
    <property type="entry name" value="Sigma3 and sigma4 domains of RNA polymerase sigma factors"/>
    <property type="match status" value="2"/>
</dbReference>
<dbReference type="PROSITE" id="PS00715">
    <property type="entry name" value="SIGMA70_1"/>
    <property type="match status" value="1"/>
</dbReference>
<accession>M4E3S7</accession>
<evidence type="ECO:0000256" key="9">
    <source>
        <dbReference type="ARBA" id="ARBA00023082"/>
    </source>
</evidence>
<reference evidence="21 22" key="2">
    <citation type="journal article" date="2018" name="Hortic Res">
        <title>Improved Brassica rapa reference genome by single-molecule sequencing and chromosome conformation capture technologies.</title>
        <authorList>
            <person name="Zhang L."/>
            <person name="Cai X."/>
            <person name="Wu J."/>
            <person name="Liu M."/>
            <person name="Grob S."/>
            <person name="Cheng F."/>
            <person name="Liang J."/>
            <person name="Cai C."/>
            <person name="Liu Z."/>
            <person name="Liu B."/>
            <person name="Wang F."/>
            <person name="Li S."/>
            <person name="Liu F."/>
            <person name="Li X."/>
            <person name="Cheng L."/>
            <person name="Yang W."/>
            <person name="Li M.H."/>
            <person name="Grossniklaus U."/>
            <person name="Zheng H."/>
            <person name="Wang X."/>
        </authorList>
    </citation>
    <scope>NUCLEOTIDE SEQUENCE [LARGE SCALE GENOMIC DNA]</scope>
    <source>
        <strain evidence="21 22">cv. Chiifu-401-42</strain>
    </source>
</reference>
<dbReference type="Pfam" id="PF04542">
    <property type="entry name" value="Sigma70_r2"/>
    <property type="match status" value="1"/>
</dbReference>
<dbReference type="EC" id="2.1.1.-" evidence="18"/>
<evidence type="ECO:0000256" key="17">
    <source>
        <dbReference type="PROSITE-ProRule" id="PRU01022"/>
    </source>
</evidence>
<keyword evidence="9" id="KW-0731">Sigma factor</keyword>
<name>M4E3S7_BRACM</name>
<dbReference type="Pfam" id="PF04539">
    <property type="entry name" value="Sigma70_r3"/>
    <property type="match status" value="1"/>
</dbReference>
<keyword evidence="12" id="KW-0804">Transcription</keyword>
<evidence type="ECO:0000256" key="2">
    <source>
        <dbReference type="ARBA" id="ARBA00022516"/>
    </source>
</evidence>
<dbReference type="InterPro" id="IPR007624">
    <property type="entry name" value="RNA_pol_sigma70_r3"/>
</dbReference>
<dbReference type="InterPro" id="IPR000943">
    <property type="entry name" value="RNA_pol_sigma70"/>
</dbReference>
<keyword evidence="14" id="KW-0753">Steroid metabolism</keyword>